<sequence length="412" mass="45766">MRSSSDELWTLNEQLVHIVLVHYKEAKESESKYTENNNSDVVLSNLQSMSQRAAESHVGVLVRVKMLAKRCLASLLLATDDLDPYRHGNSHLHARPTHTYIQLHGHPWHANFSGHESLPFILPSSPFLRLGVGSSDGLYRCLEHSGGERHIVVDWSPIIEDLYSPELVFMDIVRPGFTIRKPPGCRGSACVEVMTTLYGSTPSLRRRAEGCVPPEGSQFRSRLSLESHSWRRVGGRLIIADSYPSSDSSAEMSDELASALASIQEFMPDAYSSTWVSLGTPFHLADHYETIPPHPRAATHPPPRPYAQRPARQFTPLGMTLTRAFEKLKDAGVIIPLAPRPLPHPIPPHFRSHEHCLYHQIPGHDTKRCSALHHAIQDLIDSGLVDLAGPNVTTNPLPTHSTHAVPLPPSLQ</sequence>
<gene>
    <name evidence="1" type="ORF">CK203_096075</name>
</gene>
<dbReference type="Proteomes" id="UP000288805">
    <property type="component" value="Unassembled WGS sequence"/>
</dbReference>
<dbReference type="AlphaFoldDB" id="A0A438CGU0"/>
<organism evidence="1 2">
    <name type="scientific">Vitis vinifera</name>
    <name type="common">Grape</name>
    <dbReference type="NCBI Taxonomy" id="29760"/>
    <lineage>
        <taxon>Eukaryota</taxon>
        <taxon>Viridiplantae</taxon>
        <taxon>Streptophyta</taxon>
        <taxon>Embryophyta</taxon>
        <taxon>Tracheophyta</taxon>
        <taxon>Spermatophyta</taxon>
        <taxon>Magnoliopsida</taxon>
        <taxon>eudicotyledons</taxon>
        <taxon>Gunneridae</taxon>
        <taxon>Pentapetalae</taxon>
        <taxon>rosids</taxon>
        <taxon>Vitales</taxon>
        <taxon>Vitaceae</taxon>
        <taxon>Viteae</taxon>
        <taxon>Vitis</taxon>
    </lineage>
</organism>
<dbReference type="EMBL" id="QGNW01002236">
    <property type="protein sequence ID" value="RVW22406.1"/>
    <property type="molecule type" value="Genomic_DNA"/>
</dbReference>
<evidence type="ECO:0000313" key="1">
    <source>
        <dbReference type="EMBL" id="RVW22406.1"/>
    </source>
</evidence>
<dbReference type="PANTHER" id="PTHR32108">
    <property type="entry name" value="DNA-DIRECTED RNA POLYMERASE SUBUNIT ALPHA"/>
    <property type="match status" value="1"/>
</dbReference>
<proteinExistence type="predicted"/>
<accession>A0A438CGU0</accession>
<reference evidence="1 2" key="1">
    <citation type="journal article" date="2018" name="PLoS Genet.">
        <title>Population sequencing reveals clonal diversity and ancestral inbreeding in the grapevine cultivar Chardonnay.</title>
        <authorList>
            <person name="Roach M.J."/>
            <person name="Johnson D.L."/>
            <person name="Bohlmann J."/>
            <person name="van Vuuren H.J."/>
            <person name="Jones S.J."/>
            <person name="Pretorius I.S."/>
            <person name="Schmidt S.A."/>
            <person name="Borneman A.R."/>
        </authorList>
    </citation>
    <scope>NUCLEOTIDE SEQUENCE [LARGE SCALE GENOMIC DNA]</scope>
    <source>
        <strain evidence="2">cv. Chardonnay</strain>
        <tissue evidence="1">Leaf</tissue>
    </source>
</reference>
<comment type="caution">
    <text evidence="1">The sequence shown here is derived from an EMBL/GenBank/DDBJ whole genome shotgun (WGS) entry which is preliminary data.</text>
</comment>
<evidence type="ECO:0000313" key="2">
    <source>
        <dbReference type="Proteomes" id="UP000288805"/>
    </source>
</evidence>
<protein>
    <submittedName>
        <fullName evidence="1">Uncharacterized protein</fullName>
    </submittedName>
</protein>
<name>A0A438CGU0_VITVI</name>